<evidence type="ECO:0000256" key="1">
    <source>
        <dbReference type="SAM" id="Phobius"/>
    </source>
</evidence>
<feature type="transmembrane region" description="Helical" evidence="1">
    <location>
        <begin position="139"/>
        <end position="157"/>
    </location>
</feature>
<dbReference type="RefSeq" id="WP_164625429.1">
    <property type="nucleotide sequence ID" value="NZ_JAAIVJ010000005.1"/>
</dbReference>
<comment type="caution">
    <text evidence="2">The sequence shown here is derived from an EMBL/GenBank/DDBJ whole genome shotgun (WGS) entry which is preliminary data.</text>
</comment>
<sequence>MRKAAPEASLRFSQPIRQIVTMLVVSGLVMAGAWLIHETVFGIIGTNPWLNGFIAGVFLLAVATCFWQVFILVQSVSWIEAFARHDPGSADAPAPLLLAPLAQLLRSRGARSNLSASSTRSILESVATRIDEARDITRYLINLLIFLGLLGTFYGLATTVPAVVDTIRSLAPQEGESGLDVFSKLMAGLESQLGGMGTAFSSSLLGLAGSLVVGLLELFAGHGQNRFYRELEDWLSSITRVGFTSGEGEGDAPPLAGLIDHLGAQVEVLQTIAAQGEQDRRALDDRLASFGEALERIAAQGETMAAQTAALTRIAAGQDRLIAALAGAEGGAHSDAESRMRLRSIDVQLLRILEEMTAGRAESTADLRADLTALTAAVRQLGRGH</sequence>
<feature type="transmembrane region" description="Helical" evidence="1">
    <location>
        <begin position="199"/>
        <end position="220"/>
    </location>
</feature>
<reference evidence="2 3" key="1">
    <citation type="submission" date="2020-02" db="EMBL/GenBank/DDBJ databases">
        <authorList>
            <person name="Chen W.-M."/>
        </authorList>
    </citation>
    <scope>NUCLEOTIDE SEQUENCE [LARGE SCALE GENOMIC DNA]</scope>
    <source>
        <strain evidence="2 3">KMS-5</strain>
    </source>
</reference>
<feature type="transmembrane region" description="Helical" evidence="1">
    <location>
        <begin position="20"/>
        <end position="37"/>
    </location>
</feature>
<evidence type="ECO:0000313" key="3">
    <source>
        <dbReference type="Proteomes" id="UP000477782"/>
    </source>
</evidence>
<keyword evidence="1" id="KW-1133">Transmembrane helix</keyword>
<proteinExistence type="predicted"/>
<accession>A0A6M0QTB3</accession>
<feature type="transmembrane region" description="Helical" evidence="1">
    <location>
        <begin position="49"/>
        <end position="73"/>
    </location>
</feature>
<gene>
    <name evidence="2" type="ORF">G4Z14_10395</name>
</gene>
<organism evidence="2 3">
    <name type="scientific">Tabrizicola oligotrophica</name>
    <dbReference type="NCBI Taxonomy" id="2710650"/>
    <lineage>
        <taxon>Bacteria</taxon>
        <taxon>Pseudomonadati</taxon>
        <taxon>Pseudomonadota</taxon>
        <taxon>Alphaproteobacteria</taxon>
        <taxon>Rhodobacterales</taxon>
        <taxon>Paracoccaceae</taxon>
        <taxon>Tabrizicola</taxon>
    </lineage>
</organism>
<keyword evidence="1" id="KW-0812">Transmembrane</keyword>
<dbReference type="EMBL" id="JAAIVJ010000005">
    <property type="protein sequence ID" value="NEY90705.1"/>
    <property type="molecule type" value="Genomic_DNA"/>
</dbReference>
<keyword evidence="3" id="KW-1185">Reference proteome</keyword>
<protein>
    <submittedName>
        <fullName evidence="2">Biopolymer transporter ExbB</fullName>
    </submittedName>
</protein>
<evidence type="ECO:0000313" key="2">
    <source>
        <dbReference type="EMBL" id="NEY90705.1"/>
    </source>
</evidence>
<dbReference type="Proteomes" id="UP000477782">
    <property type="component" value="Unassembled WGS sequence"/>
</dbReference>
<keyword evidence="1" id="KW-0472">Membrane</keyword>
<dbReference type="AlphaFoldDB" id="A0A6M0QTB3"/>
<name>A0A6M0QTB3_9RHOB</name>